<gene>
    <name evidence="3" type="ORF">RQC66_35525</name>
</gene>
<evidence type="ECO:0008006" key="5">
    <source>
        <dbReference type="Google" id="ProtNLM"/>
    </source>
</evidence>
<reference evidence="4" key="1">
    <citation type="submission" date="2023-07" db="EMBL/GenBank/DDBJ databases">
        <title>Draft genome sequence of the endophytic actinobacterium Streptomyces justiciae WPN32, a potential antibiotic producer.</title>
        <authorList>
            <person name="Yasawong M."/>
            <person name="Pana W."/>
            <person name="Ganta P."/>
            <person name="Santapan N."/>
            <person name="Songngamsuk T."/>
            <person name="Phatcharaharikarn M."/>
            <person name="Kerdtoob S."/>
            <person name="Nantapong N."/>
        </authorList>
    </citation>
    <scope>NUCLEOTIDE SEQUENCE [LARGE SCALE GENOMIC DNA]</scope>
    <source>
        <strain evidence="4">WPN32</strain>
    </source>
</reference>
<dbReference type="Proteomes" id="UP001257948">
    <property type="component" value="Unassembled WGS sequence"/>
</dbReference>
<sequence>MITPADDGPDFGFGSDRGFGSQTDPAPDSAFDDPLAVILRPPAEYLGPRPGSYEAIRRGAARRKLLRAAAGAGLVCAVAALVVLPLRVATPDTPASPTVPLAPPPASSPASTPAGSPPSDSAVPSEPTETPEPSPSAVPSRTVPTVAPSAPGTGP</sequence>
<accession>A0ABU3M3G1</accession>
<evidence type="ECO:0000313" key="4">
    <source>
        <dbReference type="Proteomes" id="UP001257948"/>
    </source>
</evidence>
<evidence type="ECO:0000256" key="1">
    <source>
        <dbReference type="SAM" id="MobiDB-lite"/>
    </source>
</evidence>
<proteinExistence type="predicted"/>
<dbReference type="RefSeq" id="WP_314206474.1">
    <property type="nucleotide sequence ID" value="NZ_JAVTLL010000031.1"/>
</dbReference>
<feature type="compositionally biased region" description="Low complexity" evidence="1">
    <location>
        <begin position="108"/>
        <end position="128"/>
    </location>
</feature>
<comment type="caution">
    <text evidence="3">The sequence shown here is derived from an EMBL/GenBank/DDBJ whole genome shotgun (WGS) entry which is preliminary data.</text>
</comment>
<dbReference type="EMBL" id="JAVTLL010000031">
    <property type="protein sequence ID" value="MDT7846039.1"/>
    <property type="molecule type" value="Genomic_DNA"/>
</dbReference>
<evidence type="ECO:0000256" key="2">
    <source>
        <dbReference type="SAM" id="Phobius"/>
    </source>
</evidence>
<feature type="transmembrane region" description="Helical" evidence="2">
    <location>
        <begin position="65"/>
        <end position="86"/>
    </location>
</feature>
<keyword evidence="4" id="KW-1185">Reference proteome</keyword>
<feature type="compositionally biased region" description="Low complexity" evidence="1">
    <location>
        <begin position="10"/>
        <end position="20"/>
    </location>
</feature>
<name>A0ABU3M3G1_9ACTN</name>
<keyword evidence="2" id="KW-0812">Transmembrane</keyword>
<keyword evidence="2" id="KW-0472">Membrane</keyword>
<feature type="region of interest" description="Disordered" evidence="1">
    <location>
        <begin position="1"/>
        <end position="35"/>
    </location>
</feature>
<keyword evidence="2" id="KW-1133">Transmembrane helix</keyword>
<protein>
    <recommendedName>
        <fullName evidence="5">Cellulase</fullName>
    </recommendedName>
</protein>
<evidence type="ECO:0000313" key="3">
    <source>
        <dbReference type="EMBL" id="MDT7846039.1"/>
    </source>
</evidence>
<feature type="compositionally biased region" description="Low complexity" evidence="1">
    <location>
        <begin position="90"/>
        <end position="99"/>
    </location>
</feature>
<organism evidence="3 4">
    <name type="scientific">Streptomyces justiciae</name>
    <dbReference type="NCBI Taxonomy" id="2780140"/>
    <lineage>
        <taxon>Bacteria</taxon>
        <taxon>Bacillati</taxon>
        <taxon>Actinomycetota</taxon>
        <taxon>Actinomycetes</taxon>
        <taxon>Kitasatosporales</taxon>
        <taxon>Streptomycetaceae</taxon>
        <taxon>Streptomyces</taxon>
    </lineage>
</organism>
<feature type="region of interest" description="Disordered" evidence="1">
    <location>
        <begin position="90"/>
        <end position="155"/>
    </location>
</feature>